<accession>M0NI43</accession>
<comment type="caution">
    <text evidence="2">The sequence shown here is derived from an EMBL/GenBank/DDBJ whole genome shotgun (WGS) entry which is preliminary data.</text>
</comment>
<sequence length="156" mass="17499">MTDNESTHDGWPAEYRDPRDRPHPETLRITVEPFEQAREETLAAARTTEDGESTPAVVSFASIDDLRKILTERRIELLRLLIAIDGAAESISALADALDRDYRPVHDDVGVLDQYGLIFVVDEGQTKRPYVPYRRVHLDVELAGQADETDRVVASG</sequence>
<reference evidence="2 3" key="1">
    <citation type="journal article" date="2014" name="PLoS Genet.">
        <title>Phylogenetically driven sequencing of extremely halophilic archaea reveals strategies for static and dynamic osmo-response.</title>
        <authorList>
            <person name="Becker E.A."/>
            <person name="Seitzer P.M."/>
            <person name="Tritt A."/>
            <person name="Larsen D."/>
            <person name="Krusor M."/>
            <person name="Yao A.I."/>
            <person name="Wu D."/>
            <person name="Madern D."/>
            <person name="Eisen J.A."/>
            <person name="Darling A.E."/>
            <person name="Facciotti M.T."/>
        </authorList>
    </citation>
    <scope>NUCLEOTIDE SEQUENCE [LARGE SCALE GENOMIC DNA]</scope>
    <source>
        <strain evidence="2 3">JCM 13552</strain>
    </source>
</reference>
<dbReference type="Proteomes" id="UP000011680">
    <property type="component" value="Unassembled WGS sequence"/>
</dbReference>
<dbReference type="EMBL" id="AOMF01000064">
    <property type="protein sequence ID" value="EMA56340.1"/>
    <property type="molecule type" value="Genomic_DNA"/>
</dbReference>
<protein>
    <submittedName>
        <fullName evidence="2">Uncharacterized protein</fullName>
    </submittedName>
</protein>
<keyword evidence="3" id="KW-1185">Reference proteome</keyword>
<organism evidence="2 3">
    <name type="scientific">Halococcus thailandensis JCM 13552</name>
    <dbReference type="NCBI Taxonomy" id="1227457"/>
    <lineage>
        <taxon>Archaea</taxon>
        <taxon>Methanobacteriati</taxon>
        <taxon>Methanobacteriota</taxon>
        <taxon>Stenosarchaea group</taxon>
        <taxon>Halobacteria</taxon>
        <taxon>Halobacteriales</taxon>
        <taxon>Halococcaceae</taxon>
        <taxon>Halococcus</taxon>
    </lineage>
</organism>
<evidence type="ECO:0000256" key="1">
    <source>
        <dbReference type="SAM" id="MobiDB-lite"/>
    </source>
</evidence>
<dbReference type="OrthoDB" id="325082at2157"/>
<dbReference type="PATRIC" id="fig|1227457.3.peg.503"/>
<dbReference type="Pfam" id="PF25212">
    <property type="entry name" value="HVO_A0114"/>
    <property type="match status" value="1"/>
</dbReference>
<name>M0NI43_9EURY</name>
<feature type="region of interest" description="Disordered" evidence="1">
    <location>
        <begin position="1"/>
        <end position="24"/>
    </location>
</feature>
<gene>
    <name evidence="2" type="ORF">C451_02894</name>
</gene>
<evidence type="ECO:0000313" key="3">
    <source>
        <dbReference type="Proteomes" id="UP000011680"/>
    </source>
</evidence>
<feature type="compositionally biased region" description="Basic and acidic residues" evidence="1">
    <location>
        <begin position="14"/>
        <end position="24"/>
    </location>
</feature>
<dbReference type="STRING" id="1227457.C451_02894"/>
<dbReference type="eggNOG" id="arCOG02756">
    <property type="taxonomic scope" value="Archaea"/>
</dbReference>
<proteinExistence type="predicted"/>
<evidence type="ECO:0000313" key="2">
    <source>
        <dbReference type="EMBL" id="EMA56340.1"/>
    </source>
</evidence>
<dbReference type="AlphaFoldDB" id="M0NI43"/>
<dbReference type="RefSeq" id="WP_007737467.1">
    <property type="nucleotide sequence ID" value="NZ_AOMF01000064.1"/>
</dbReference>